<proteinExistence type="predicted"/>
<dbReference type="EMBL" id="PQIB02000016">
    <property type="protein sequence ID" value="RLM61056.1"/>
    <property type="molecule type" value="Genomic_DNA"/>
</dbReference>
<gene>
    <name evidence="1" type="ORF">C2845_PM14G07060</name>
</gene>
<dbReference type="AlphaFoldDB" id="A0A3L6PRT5"/>
<sequence>MAHRGPVVFLFVGMTCRIFEDKLTLQGSTLCKWYANPELPETAALQDRYRLSIIATDPVPPTEQQSERTIQLMFFGSIAQEIIGTPVDTLIAANEGLGIFLPTKITALYGKYRSTSPIKLMLLYMLLTALHLHHLCCTSVCHDTTLALPGIGTSGVENPDHQVLAGTKAPESSETNLPSTPASLADLKKTQVPTQRAKGTNVQLTMHLIATKKMIQGILTTQQVH</sequence>
<dbReference type="PANTHER" id="PTHR47165:SF4">
    <property type="entry name" value="OS03G0429900 PROTEIN"/>
    <property type="match status" value="1"/>
</dbReference>
<name>A0A3L6PRT5_PANMI</name>
<organism evidence="1 2">
    <name type="scientific">Panicum miliaceum</name>
    <name type="common">Proso millet</name>
    <name type="synonym">Broomcorn millet</name>
    <dbReference type="NCBI Taxonomy" id="4540"/>
    <lineage>
        <taxon>Eukaryota</taxon>
        <taxon>Viridiplantae</taxon>
        <taxon>Streptophyta</taxon>
        <taxon>Embryophyta</taxon>
        <taxon>Tracheophyta</taxon>
        <taxon>Spermatophyta</taxon>
        <taxon>Magnoliopsida</taxon>
        <taxon>Liliopsida</taxon>
        <taxon>Poales</taxon>
        <taxon>Poaceae</taxon>
        <taxon>PACMAD clade</taxon>
        <taxon>Panicoideae</taxon>
        <taxon>Panicodae</taxon>
        <taxon>Paniceae</taxon>
        <taxon>Panicinae</taxon>
        <taxon>Panicum</taxon>
        <taxon>Panicum sect. Panicum</taxon>
    </lineage>
</organism>
<evidence type="ECO:0000313" key="2">
    <source>
        <dbReference type="Proteomes" id="UP000275267"/>
    </source>
</evidence>
<comment type="caution">
    <text evidence="1">The sequence shown here is derived from an EMBL/GenBank/DDBJ whole genome shotgun (WGS) entry which is preliminary data.</text>
</comment>
<dbReference type="Proteomes" id="UP000275267">
    <property type="component" value="Unassembled WGS sequence"/>
</dbReference>
<protein>
    <submittedName>
        <fullName evidence="1">Uncharacterized protein</fullName>
    </submittedName>
</protein>
<dbReference type="OrthoDB" id="719080at2759"/>
<evidence type="ECO:0000313" key="1">
    <source>
        <dbReference type="EMBL" id="RLM61056.1"/>
    </source>
</evidence>
<reference evidence="2" key="1">
    <citation type="journal article" date="2019" name="Nat. Commun.">
        <title>The genome of broomcorn millet.</title>
        <authorList>
            <person name="Zou C."/>
            <person name="Miki D."/>
            <person name="Li D."/>
            <person name="Tang Q."/>
            <person name="Xiao L."/>
            <person name="Rajput S."/>
            <person name="Deng P."/>
            <person name="Jia W."/>
            <person name="Huang R."/>
            <person name="Zhang M."/>
            <person name="Sun Y."/>
            <person name="Hu J."/>
            <person name="Fu X."/>
            <person name="Schnable P.S."/>
            <person name="Li F."/>
            <person name="Zhang H."/>
            <person name="Feng B."/>
            <person name="Zhu X."/>
            <person name="Liu R."/>
            <person name="Schnable J.C."/>
            <person name="Zhu J.-K."/>
            <person name="Zhang H."/>
        </authorList>
    </citation>
    <scope>NUCLEOTIDE SEQUENCE [LARGE SCALE GENOMIC DNA]</scope>
</reference>
<dbReference type="PANTHER" id="PTHR47165">
    <property type="entry name" value="OS03G0429900 PROTEIN"/>
    <property type="match status" value="1"/>
</dbReference>
<accession>A0A3L6PRT5</accession>
<keyword evidence="2" id="KW-1185">Reference proteome</keyword>